<dbReference type="Proteomes" id="UP000191672">
    <property type="component" value="Unassembled WGS sequence"/>
</dbReference>
<organism evidence="2 3">
    <name type="scientific">Penicillium antarcticum</name>
    <dbReference type="NCBI Taxonomy" id="416450"/>
    <lineage>
        <taxon>Eukaryota</taxon>
        <taxon>Fungi</taxon>
        <taxon>Dikarya</taxon>
        <taxon>Ascomycota</taxon>
        <taxon>Pezizomycotina</taxon>
        <taxon>Eurotiomycetes</taxon>
        <taxon>Eurotiomycetidae</taxon>
        <taxon>Eurotiales</taxon>
        <taxon>Aspergillaceae</taxon>
        <taxon>Penicillium</taxon>
    </lineage>
</organism>
<proteinExistence type="predicted"/>
<comment type="caution">
    <text evidence="2">The sequence shown here is derived from an EMBL/GenBank/DDBJ whole genome shotgun (WGS) entry which is preliminary data.</text>
</comment>
<accession>A0A1V6PQA9</accession>
<reference evidence="3" key="1">
    <citation type="journal article" date="2017" name="Nat. Microbiol.">
        <title>Global analysis of biosynthetic gene clusters reveals vast potential of secondary metabolite production in Penicillium species.</title>
        <authorList>
            <person name="Nielsen J.C."/>
            <person name="Grijseels S."/>
            <person name="Prigent S."/>
            <person name="Ji B."/>
            <person name="Dainat J."/>
            <person name="Nielsen K.F."/>
            <person name="Frisvad J.C."/>
            <person name="Workman M."/>
            <person name="Nielsen J."/>
        </authorList>
    </citation>
    <scope>NUCLEOTIDE SEQUENCE [LARGE SCALE GENOMIC DNA]</scope>
    <source>
        <strain evidence="3">IBT 31811</strain>
    </source>
</reference>
<evidence type="ECO:0000313" key="2">
    <source>
        <dbReference type="EMBL" id="OQD78917.1"/>
    </source>
</evidence>
<evidence type="ECO:0000256" key="1">
    <source>
        <dbReference type="SAM" id="MobiDB-lite"/>
    </source>
</evidence>
<evidence type="ECO:0000313" key="3">
    <source>
        <dbReference type="Proteomes" id="UP000191672"/>
    </source>
</evidence>
<feature type="compositionally biased region" description="Low complexity" evidence="1">
    <location>
        <begin position="15"/>
        <end position="24"/>
    </location>
</feature>
<sequence>MTHPRQPSTFHHESWSTPWRSSSSEFPPEETYGQRTARQGEKPEWNSAPGFLKSQCLREIYGWPWGWAIYRTTYATTSDEDWARAIEKLDQACLAGLTDKEGE</sequence>
<dbReference type="STRING" id="416450.A0A1V6PQA9"/>
<dbReference type="AlphaFoldDB" id="A0A1V6PQA9"/>
<keyword evidence="3" id="KW-1185">Reference proteome</keyword>
<dbReference type="OrthoDB" id="6499973at2759"/>
<feature type="region of interest" description="Disordered" evidence="1">
    <location>
        <begin position="1"/>
        <end position="48"/>
    </location>
</feature>
<protein>
    <submittedName>
        <fullName evidence="2">Uncharacterized protein</fullName>
    </submittedName>
</protein>
<name>A0A1V6PQA9_9EURO</name>
<dbReference type="EMBL" id="MDYN01000072">
    <property type="protein sequence ID" value="OQD78917.1"/>
    <property type="molecule type" value="Genomic_DNA"/>
</dbReference>
<gene>
    <name evidence="2" type="ORF">PENANT_c072G02377</name>
</gene>